<dbReference type="Proteomes" id="UP000004200">
    <property type="component" value="Unassembled WGS sequence"/>
</dbReference>
<proteinExistence type="predicted"/>
<evidence type="ECO:0000313" key="2">
    <source>
        <dbReference type="Proteomes" id="UP000004200"/>
    </source>
</evidence>
<comment type="caution">
    <text evidence="1">The sequence shown here is derived from an EMBL/GenBank/DDBJ whole genome shotgun (WGS) entry which is preliminary data.</text>
</comment>
<dbReference type="STRING" id="765913.ThidrDRAFT_1780"/>
<dbReference type="InterPro" id="IPR021357">
    <property type="entry name" value="DUF2782"/>
</dbReference>
<dbReference type="Gene3D" id="2.20.130.30">
    <property type="entry name" value="Protein of unknown function DUF2782"/>
    <property type="match status" value="1"/>
</dbReference>
<keyword evidence="2" id="KW-1185">Reference proteome</keyword>
<dbReference type="AlphaFoldDB" id="G2E0G7"/>
<evidence type="ECO:0008006" key="3">
    <source>
        <dbReference type="Google" id="ProtNLM"/>
    </source>
</evidence>
<evidence type="ECO:0000313" key="1">
    <source>
        <dbReference type="EMBL" id="EGV31895.1"/>
    </source>
</evidence>
<accession>G2E0G7</accession>
<reference evidence="1 2" key="1">
    <citation type="submission" date="2011-06" db="EMBL/GenBank/DDBJ databases">
        <title>The draft genome of Thiorhodococcus drewsii AZ1.</title>
        <authorList>
            <consortium name="US DOE Joint Genome Institute (JGI-PGF)"/>
            <person name="Lucas S."/>
            <person name="Han J."/>
            <person name="Lapidus A."/>
            <person name="Cheng J.-F."/>
            <person name="Goodwin L."/>
            <person name="Pitluck S."/>
            <person name="Peters L."/>
            <person name="Land M.L."/>
            <person name="Hauser L."/>
            <person name="Vogl K."/>
            <person name="Liu Z."/>
            <person name="Imhoff J."/>
            <person name="Thiel V."/>
            <person name="Frigaard N.-U."/>
            <person name="Bryant D.A."/>
            <person name="Woyke T.J."/>
        </authorList>
    </citation>
    <scope>NUCLEOTIDE SEQUENCE [LARGE SCALE GENOMIC DNA]</scope>
    <source>
        <strain evidence="1 2">AZ1</strain>
    </source>
</reference>
<organism evidence="1 2">
    <name type="scientific">Thiorhodococcus drewsii AZ1</name>
    <dbReference type="NCBI Taxonomy" id="765913"/>
    <lineage>
        <taxon>Bacteria</taxon>
        <taxon>Pseudomonadati</taxon>
        <taxon>Pseudomonadota</taxon>
        <taxon>Gammaproteobacteria</taxon>
        <taxon>Chromatiales</taxon>
        <taxon>Chromatiaceae</taxon>
        <taxon>Thiorhodococcus</taxon>
    </lineage>
</organism>
<gene>
    <name evidence="1" type="ORF">ThidrDRAFT_1780</name>
</gene>
<name>G2E0G7_9GAMM</name>
<dbReference type="EMBL" id="AFWT01000010">
    <property type="protein sequence ID" value="EGV31895.1"/>
    <property type="molecule type" value="Genomic_DNA"/>
</dbReference>
<dbReference type="Pfam" id="PF11191">
    <property type="entry name" value="DUF2782"/>
    <property type="match status" value="1"/>
</dbReference>
<sequence length="120" mass="13637">MVTLVFSRVFITLVLSVAFGTLYAQDEERQSAESEFLQAPTVVPSPVTGDPVEPDITIKESGDEVIYEYRVRGVLYMVKVQPQIGPPYYFYDLNGDGKIDAEDRSPRNTSVPQWILFQWD</sequence>
<protein>
    <recommendedName>
        <fullName evidence="3">DUF2782 domain-containing protein</fullName>
    </recommendedName>
</protein>
<dbReference type="OrthoDB" id="5296182at2"/>
<dbReference type="eggNOG" id="ENOG5032ZXK">
    <property type="taxonomic scope" value="Bacteria"/>
</dbReference>